<dbReference type="HAMAP" id="MF_00921">
    <property type="entry name" value="PDRP"/>
    <property type="match status" value="1"/>
</dbReference>
<proteinExistence type="inferred from homology"/>
<dbReference type="NCBIfam" id="NF003742">
    <property type="entry name" value="PRK05339.1"/>
    <property type="match status" value="1"/>
</dbReference>
<dbReference type="EMBL" id="CP060096">
    <property type="protein sequence ID" value="QSZ28304.1"/>
    <property type="molecule type" value="Genomic_DNA"/>
</dbReference>
<feature type="binding site" evidence="5">
    <location>
        <begin position="152"/>
        <end position="159"/>
    </location>
    <ligand>
        <name>ADP</name>
        <dbReference type="ChEBI" id="CHEBI:456216"/>
    </ligand>
</feature>
<dbReference type="PANTHER" id="PTHR31756:SF3">
    <property type="entry name" value="PYRUVATE, PHOSPHATE DIKINASE REGULATORY PROTEIN 1, CHLOROPLASTIC"/>
    <property type="match status" value="1"/>
</dbReference>
<evidence type="ECO:0000256" key="1">
    <source>
        <dbReference type="ARBA" id="ARBA00022527"/>
    </source>
</evidence>
<dbReference type="PANTHER" id="PTHR31756">
    <property type="entry name" value="PYRUVATE, PHOSPHATE DIKINASE REGULATORY PROTEIN 1, CHLOROPLASTIC"/>
    <property type="match status" value="1"/>
</dbReference>
<keyword evidence="3 5" id="KW-0547">Nucleotide-binding</keyword>
<keyword evidence="1 5" id="KW-0723">Serine/threonine-protein kinase</keyword>
<comment type="catalytic activity">
    <reaction evidence="5">
        <text>N(tele)-phospho-L-histidyl/O-phospho-L-threonyl-[pyruvate, phosphate dikinase] + phosphate + H(+) = N(tele)-phospho-L-histidyl/L-threonyl-[pyruvate, phosphate dikinase] + diphosphate</text>
        <dbReference type="Rhea" id="RHEA:43696"/>
        <dbReference type="Rhea" id="RHEA-COMP:10650"/>
        <dbReference type="Rhea" id="RHEA-COMP:10651"/>
        <dbReference type="ChEBI" id="CHEBI:15378"/>
        <dbReference type="ChEBI" id="CHEBI:30013"/>
        <dbReference type="ChEBI" id="CHEBI:33019"/>
        <dbReference type="ChEBI" id="CHEBI:43474"/>
        <dbReference type="ChEBI" id="CHEBI:61977"/>
        <dbReference type="ChEBI" id="CHEBI:83586"/>
        <dbReference type="EC" id="2.7.4.27"/>
    </reaction>
</comment>
<dbReference type="EC" id="2.7.4.27" evidence="5"/>
<protein>
    <recommendedName>
        <fullName evidence="5">Putative pyruvate, phosphate dikinase regulatory protein</fullName>
        <shortName evidence="5">PPDK regulatory protein</shortName>
        <ecNumber evidence="5">2.7.11.32</ecNumber>
        <ecNumber evidence="5">2.7.4.27</ecNumber>
    </recommendedName>
</protein>
<dbReference type="Pfam" id="PF03618">
    <property type="entry name" value="Kinase-PPPase"/>
    <property type="match status" value="1"/>
</dbReference>
<dbReference type="GO" id="GO:0016776">
    <property type="term" value="F:phosphotransferase activity, phosphate group as acceptor"/>
    <property type="evidence" value="ECO:0007669"/>
    <property type="project" value="UniProtKB-UniRule"/>
</dbReference>
<evidence type="ECO:0000256" key="2">
    <source>
        <dbReference type="ARBA" id="ARBA00022679"/>
    </source>
</evidence>
<evidence type="ECO:0000313" key="6">
    <source>
        <dbReference type="EMBL" id="QSZ28304.1"/>
    </source>
</evidence>
<name>A0A975AXK3_9THEO</name>
<evidence type="ECO:0000256" key="3">
    <source>
        <dbReference type="ARBA" id="ARBA00022741"/>
    </source>
</evidence>
<reference evidence="6" key="1">
    <citation type="submission" date="2020-08" db="EMBL/GenBank/DDBJ databases">
        <title>Genomic insights into the carbon and energy metabolism of the first obligate autotrophic acetogenic bacterium Aceticella autotrophica gen. nov., sp. nov.</title>
        <authorList>
            <person name="Toshchakov S.V."/>
            <person name="Elcheninov A.G."/>
            <person name="Kublanov I.V."/>
            <person name="Frolov E.N."/>
            <person name="Lebedinsky A.V."/>
        </authorList>
    </citation>
    <scope>NUCLEOTIDE SEQUENCE</scope>
    <source>
        <strain evidence="6">3443-3Ac</strain>
    </source>
</reference>
<dbReference type="GO" id="GO:0004674">
    <property type="term" value="F:protein serine/threonine kinase activity"/>
    <property type="evidence" value="ECO:0007669"/>
    <property type="project" value="UniProtKB-UniRule"/>
</dbReference>
<dbReference type="KEGG" id="aaut:ACETAC_02190"/>
<dbReference type="EC" id="2.7.11.32" evidence="5"/>
<dbReference type="AlphaFoldDB" id="A0A975AXK3"/>
<dbReference type="GO" id="GO:0005524">
    <property type="term" value="F:ATP binding"/>
    <property type="evidence" value="ECO:0007669"/>
    <property type="project" value="InterPro"/>
</dbReference>
<keyword evidence="4 5" id="KW-0418">Kinase</keyword>
<accession>A0A975AXK3</accession>
<organism evidence="6 7">
    <name type="scientific">Aceticella autotrophica</name>
    <dbReference type="NCBI Taxonomy" id="2755338"/>
    <lineage>
        <taxon>Bacteria</taxon>
        <taxon>Bacillati</taxon>
        <taxon>Bacillota</taxon>
        <taxon>Clostridia</taxon>
        <taxon>Thermoanaerobacterales</taxon>
        <taxon>Thermoanaerobacteraceae</taxon>
        <taxon>Aceticella</taxon>
    </lineage>
</organism>
<gene>
    <name evidence="6" type="ORF">ACETAC_02190</name>
</gene>
<evidence type="ECO:0000313" key="7">
    <source>
        <dbReference type="Proteomes" id="UP000671913"/>
    </source>
</evidence>
<dbReference type="RefSeq" id="WP_284681029.1">
    <property type="nucleotide sequence ID" value="NZ_CP060096.1"/>
</dbReference>
<evidence type="ECO:0000256" key="4">
    <source>
        <dbReference type="ARBA" id="ARBA00022777"/>
    </source>
</evidence>
<dbReference type="InterPro" id="IPR026565">
    <property type="entry name" value="PPDK_reg"/>
</dbReference>
<keyword evidence="7" id="KW-1185">Reference proteome</keyword>
<evidence type="ECO:0000256" key="5">
    <source>
        <dbReference type="HAMAP-Rule" id="MF_00921"/>
    </source>
</evidence>
<keyword evidence="2 5" id="KW-0808">Transferase</keyword>
<dbReference type="InterPro" id="IPR005177">
    <property type="entry name" value="Kinase-pyrophosphorylase"/>
</dbReference>
<sequence length="274" mass="31001">MQKNQHPIVYIVSDSIGDTAELVTRAATSQFNSGNAEIRRFPFVNNADEIVDIVQQAAKDKSLIIFTLVMPNLKEILLHEANKYSVIVVDILGPALDALKQLTGKEPHFEPGLIRRVNEEYFKRIEAIEFAVKYDDGKDPRGIKKADIIVMGVSRTGKTPLCMYLAHKGIKTANIPLVPEIEVPKEIFSVPARHIVGLMIQPDYLIHIRQERLVSLGLPADAQYAKPERIYRELEYAQELMQKIGCPIIDVTRKAVEETANKVLEIYYKTLRSH</sequence>
<comment type="similarity">
    <text evidence="5">Belongs to the pyruvate, phosphate/water dikinase regulatory protein family. PDRP subfamily.</text>
</comment>
<comment type="function">
    <text evidence="5">Bifunctional serine/threonine kinase and phosphorylase involved in the regulation of the pyruvate, phosphate dikinase (PPDK) by catalyzing its phosphorylation/dephosphorylation.</text>
</comment>
<dbReference type="GO" id="GO:0043531">
    <property type="term" value="F:ADP binding"/>
    <property type="evidence" value="ECO:0007669"/>
    <property type="project" value="UniProtKB-UniRule"/>
</dbReference>
<dbReference type="Proteomes" id="UP000671913">
    <property type="component" value="Chromosome"/>
</dbReference>
<comment type="catalytic activity">
    <reaction evidence="5">
        <text>N(tele)-phospho-L-histidyl/L-threonyl-[pyruvate, phosphate dikinase] + ADP = N(tele)-phospho-L-histidyl/O-phospho-L-threonyl-[pyruvate, phosphate dikinase] + AMP + H(+)</text>
        <dbReference type="Rhea" id="RHEA:43692"/>
        <dbReference type="Rhea" id="RHEA-COMP:10650"/>
        <dbReference type="Rhea" id="RHEA-COMP:10651"/>
        <dbReference type="ChEBI" id="CHEBI:15378"/>
        <dbReference type="ChEBI" id="CHEBI:30013"/>
        <dbReference type="ChEBI" id="CHEBI:61977"/>
        <dbReference type="ChEBI" id="CHEBI:83586"/>
        <dbReference type="ChEBI" id="CHEBI:456215"/>
        <dbReference type="ChEBI" id="CHEBI:456216"/>
        <dbReference type="EC" id="2.7.11.32"/>
    </reaction>
</comment>